<evidence type="ECO:0000256" key="1">
    <source>
        <dbReference type="SAM" id="MobiDB-lite"/>
    </source>
</evidence>
<protein>
    <submittedName>
        <fullName evidence="2">Uncharacterized protein</fullName>
    </submittedName>
</protein>
<evidence type="ECO:0000313" key="2">
    <source>
        <dbReference type="EMBL" id="KAK0315245.1"/>
    </source>
</evidence>
<sequence>MPPKSLMIPVRPWKCLQCRTFSATTSNRRLGPEHPDYIPIPQPPQQTLPDRPFIKGRLPVPRDVFAGAEGRDKASPEWLDPHTRPRNKSTRVKAGSREEWKVKISDMRRQNLREGLVSLKARRQTEQHALKTRSDRNQRERQDALTRPEREDERLTTPSHGLDLDHLFHGYIRGSPGVRPDPTRDERIARMRANVAARAEAARAERASHVNTLYMNARHFIVNPQQLNAAVDEAFGTTENPVMFGDPHSSMANRENAASVWANGKPDRVQDMLNRANHVGGKYAVEGAAGYSVINSERIRRIAEVFTGESYVTHLGSREQRFRSSIVGG</sequence>
<name>A0AAN6J525_9PEZI</name>
<proteinExistence type="predicted"/>
<dbReference type="AlphaFoldDB" id="A0AAN6J525"/>
<feature type="compositionally biased region" description="Basic and acidic residues" evidence="1">
    <location>
        <begin position="69"/>
        <end position="83"/>
    </location>
</feature>
<dbReference type="Pfam" id="PF26163">
    <property type="entry name" value="mS26"/>
    <property type="match status" value="1"/>
</dbReference>
<feature type="region of interest" description="Disordered" evidence="1">
    <location>
        <begin position="67"/>
        <end position="97"/>
    </location>
</feature>
<reference evidence="2" key="1">
    <citation type="submission" date="2021-12" db="EMBL/GenBank/DDBJ databases">
        <title>Black yeast isolated from Biological Soil Crust.</title>
        <authorList>
            <person name="Kurbessoian T."/>
        </authorList>
    </citation>
    <scope>NUCLEOTIDE SEQUENCE</scope>
    <source>
        <strain evidence="2">CCFEE 5208</strain>
    </source>
</reference>
<dbReference type="InterPro" id="IPR058940">
    <property type="entry name" value="mS26_fungi"/>
</dbReference>
<dbReference type="Proteomes" id="UP001168146">
    <property type="component" value="Unassembled WGS sequence"/>
</dbReference>
<dbReference type="EMBL" id="JASUXU010000051">
    <property type="protein sequence ID" value="KAK0315245.1"/>
    <property type="molecule type" value="Genomic_DNA"/>
</dbReference>
<evidence type="ECO:0000313" key="3">
    <source>
        <dbReference type="Proteomes" id="UP001168146"/>
    </source>
</evidence>
<feature type="compositionally biased region" description="Basic and acidic residues" evidence="1">
    <location>
        <begin position="123"/>
        <end position="155"/>
    </location>
</feature>
<dbReference type="CDD" id="cd23703">
    <property type="entry name" value="mS26_PET12"/>
    <property type="match status" value="1"/>
</dbReference>
<organism evidence="2 3">
    <name type="scientific">Friedmanniomyces endolithicus</name>
    <dbReference type="NCBI Taxonomy" id="329885"/>
    <lineage>
        <taxon>Eukaryota</taxon>
        <taxon>Fungi</taxon>
        <taxon>Dikarya</taxon>
        <taxon>Ascomycota</taxon>
        <taxon>Pezizomycotina</taxon>
        <taxon>Dothideomycetes</taxon>
        <taxon>Dothideomycetidae</taxon>
        <taxon>Mycosphaerellales</taxon>
        <taxon>Teratosphaeriaceae</taxon>
        <taxon>Friedmanniomyces</taxon>
    </lineage>
</organism>
<feature type="region of interest" description="Disordered" evidence="1">
    <location>
        <begin position="117"/>
        <end position="162"/>
    </location>
</feature>
<comment type="caution">
    <text evidence="2">The sequence shown here is derived from an EMBL/GenBank/DDBJ whole genome shotgun (WGS) entry which is preliminary data.</text>
</comment>
<accession>A0AAN6J525</accession>
<gene>
    <name evidence="2" type="ORF">LTR82_012572</name>
</gene>